<evidence type="ECO:0000313" key="1">
    <source>
        <dbReference type="EMBL" id="OWY27051.1"/>
    </source>
</evidence>
<proteinExistence type="predicted"/>
<accession>A0A246WM50</accession>
<dbReference type="AlphaFoldDB" id="A0A246WM50"/>
<evidence type="ECO:0000313" key="2">
    <source>
        <dbReference type="Proteomes" id="UP000197596"/>
    </source>
</evidence>
<dbReference type="RefSeq" id="WP_088752387.1">
    <property type="nucleotide sequence ID" value="NZ_NJGU01000013.1"/>
</dbReference>
<dbReference type="Proteomes" id="UP000197596">
    <property type="component" value="Unassembled WGS sequence"/>
</dbReference>
<dbReference type="EMBL" id="NJGU01000013">
    <property type="protein sequence ID" value="OWY27051.1"/>
    <property type="molecule type" value="Genomic_DNA"/>
</dbReference>
<sequence>MKKLKYGDVVEIKTKNGLAYAQYTHKHKQFGALLRVFSNIYTSRPGNLPELIKLEPTFICFSPLGAAVNRGIVSIVDCAAVPLEAQAFPTFRAGIINPSTKKVDVWWLWDGETEWRVGEIDAEQRKLPIRGVWNDTLLIERIESGWMSNTDPR</sequence>
<reference evidence="1 2" key="1">
    <citation type="submission" date="2017-06" db="EMBL/GenBank/DDBJ databases">
        <title>Herbaspirillum phytohormonus sp. nov., isolated from the root nodule of Robinia pseudoacacia in lead-zinc mine.</title>
        <authorList>
            <person name="Fan M."/>
            <person name="Lin Y."/>
        </authorList>
    </citation>
    <scope>NUCLEOTIDE SEQUENCE [LARGE SCALE GENOMIC DNA]</scope>
    <source>
        <strain evidence="1 2">HZ10</strain>
    </source>
</reference>
<name>A0A246WM50_9BURK</name>
<organism evidence="1 2">
    <name type="scientific">Herbaspirillum robiniae</name>
    <dbReference type="NCBI Taxonomy" id="2014887"/>
    <lineage>
        <taxon>Bacteria</taxon>
        <taxon>Pseudomonadati</taxon>
        <taxon>Pseudomonadota</taxon>
        <taxon>Betaproteobacteria</taxon>
        <taxon>Burkholderiales</taxon>
        <taxon>Oxalobacteraceae</taxon>
        <taxon>Herbaspirillum</taxon>
    </lineage>
</organism>
<protein>
    <submittedName>
        <fullName evidence="1">Uncharacterized protein</fullName>
    </submittedName>
</protein>
<comment type="caution">
    <text evidence="1">The sequence shown here is derived from an EMBL/GenBank/DDBJ whole genome shotgun (WGS) entry which is preliminary data.</text>
</comment>
<gene>
    <name evidence="1" type="ORF">CEJ42_20705</name>
</gene>